<organism evidence="2">
    <name type="scientific">Ensete ventricosum</name>
    <name type="common">Abyssinian banana</name>
    <name type="synonym">Musa ensete</name>
    <dbReference type="NCBI Taxonomy" id="4639"/>
    <lineage>
        <taxon>Eukaryota</taxon>
        <taxon>Viridiplantae</taxon>
        <taxon>Streptophyta</taxon>
        <taxon>Embryophyta</taxon>
        <taxon>Tracheophyta</taxon>
        <taxon>Spermatophyta</taxon>
        <taxon>Magnoliopsida</taxon>
        <taxon>Liliopsida</taxon>
        <taxon>Zingiberales</taxon>
        <taxon>Musaceae</taxon>
        <taxon>Ensete</taxon>
    </lineage>
</organism>
<sequence length="173" mass="18775">MCGSGAPRSGRRTEVLSAGPGGSFHAFIARAGRVKAAQRGGGPGRFPSRRPIRHDGLCTRRVLIGPEAINSYRDHALRAINRRILRPPREKTRLNSGSSYAGRSRSSKLRVRPTDSHVSKSVFETEFPRREPRVHETRPQIPAVTAKFWPQSGPPDTAVAVGGEGSKGKPPSP</sequence>
<accession>A0A445MGQ8</accession>
<reference evidence="2" key="1">
    <citation type="journal article" date="2018" name="Data Brief">
        <title>Genome sequence data from 17 accessions of Ensete ventricosum, a staple food crop for millions in Ethiopia.</title>
        <authorList>
            <person name="Yemataw Z."/>
            <person name="Muzemil S."/>
            <person name="Ambachew D."/>
            <person name="Tripathi L."/>
            <person name="Tesfaye K."/>
            <person name="Chala A."/>
            <person name="Farbos A."/>
            <person name="O'Neill P."/>
            <person name="Moore K."/>
            <person name="Grant M."/>
            <person name="Studholme D.J."/>
        </authorList>
    </citation>
    <scope>NUCLEOTIDE SEQUENCE [LARGE SCALE GENOMIC DNA]</scope>
    <source>
        <tissue evidence="2">Leaf</tissue>
    </source>
</reference>
<name>A0A445MGQ8_ENSVE</name>
<dbReference type="Proteomes" id="UP000290560">
    <property type="component" value="Unassembled WGS sequence"/>
</dbReference>
<dbReference type="EMBL" id="KV875902">
    <property type="protein sequence ID" value="RZR73393.1"/>
    <property type="molecule type" value="Genomic_DNA"/>
</dbReference>
<evidence type="ECO:0000256" key="1">
    <source>
        <dbReference type="SAM" id="MobiDB-lite"/>
    </source>
</evidence>
<dbReference type="AlphaFoldDB" id="A0A445MGQ8"/>
<gene>
    <name evidence="2" type="ORF">BHM03_00023385</name>
</gene>
<protein>
    <submittedName>
        <fullName evidence="2">Uncharacterized protein</fullName>
    </submittedName>
</protein>
<proteinExistence type="predicted"/>
<evidence type="ECO:0000313" key="2">
    <source>
        <dbReference type="EMBL" id="RZR73393.1"/>
    </source>
</evidence>
<feature type="region of interest" description="Disordered" evidence="1">
    <location>
        <begin position="88"/>
        <end position="173"/>
    </location>
</feature>
<feature type="compositionally biased region" description="Basic and acidic residues" evidence="1">
    <location>
        <begin position="126"/>
        <end position="138"/>
    </location>
</feature>